<dbReference type="InterPro" id="IPR001739">
    <property type="entry name" value="Methyl_CpG_DNA-bd"/>
</dbReference>
<name>A0ABM4EZ61_9AVES</name>
<evidence type="ECO:0000256" key="17">
    <source>
        <dbReference type="ARBA" id="ARBA00040299"/>
    </source>
</evidence>
<evidence type="ECO:0000259" key="23">
    <source>
        <dbReference type="PROSITE" id="PS50867"/>
    </source>
</evidence>
<evidence type="ECO:0000256" key="10">
    <source>
        <dbReference type="ARBA" id="ARBA00022771"/>
    </source>
</evidence>
<keyword evidence="14" id="KW-0539">Nucleus</keyword>
<evidence type="ECO:0000259" key="22">
    <source>
        <dbReference type="PROSITE" id="PS50280"/>
    </source>
</evidence>
<dbReference type="PROSITE" id="PS50867">
    <property type="entry name" value="PRE_SET"/>
    <property type="match status" value="1"/>
</dbReference>
<feature type="coiled-coil region" evidence="20">
    <location>
        <begin position="970"/>
        <end position="997"/>
    </location>
</feature>
<dbReference type="InterPro" id="IPR051516">
    <property type="entry name" value="SETDB_methyltransferase"/>
</dbReference>
<organism evidence="25 26">
    <name type="scientific">Apteryx mantelli</name>
    <name type="common">North Island brown kiwi</name>
    <dbReference type="NCBI Taxonomy" id="2696672"/>
    <lineage>
        <taxon>Eukaryota</taxon>
        <taxon>Metazoa</taxon>
        <taxon>Chordata</taxon>
        <taxon>Craniata</taxon>
        <taxon>Vertebrata</taxon>
        <taxon>Euteleostomi</taxon>
        <taxon>Archelosauria</taxon>
        <taxon>Archosauria</taxon>
        <taxon>Dinosauria</taxon>
        <taxon>Saurischia</taxon>
        <taxon>Theropoda</taxon>
        <taxon>Coelurosauria</taxon>
        <taxon>Aves</taxon>
        <taxon>Palaeognathae</taxon>
        <taxon>Apterygiformes</taxon>
        <taxon>Apterygidae</taxon>
        <taxon>Apteryx</taxon>
    </lineage>
</organism>
<dbReference type="Pfam" id="PF00856">
    <property type="entry name" value="SET"/>
    <property type="match status" value="1"/>
</dbReference>
<evidence type="ECO:0000256" key="9">
    <source>
        <dbReference type="ARBA" id="ARBA00022723"/>
    </source>
</evidence>
<evidence type="ECO:0000256" key="21">
    <source>
        <dbReference type="SAM" id="MobiDB-lite"/>
    </source>
</evidence>
<feature type="domain" description="PHD-type" evidence="24">
    <location>
        <begin position="739"/>
        <end position="857"/>
    </location>
</feature>
<evidence type="ECO:0000256" key="6">
    <source>
        <dbReference type="ARBA" id="ARBA00022618"/>
    </source>
</evidence>
<evidence type="ECO:0000256" key="7">
    <source>
        <dbReference type="ARBA" id="ARBA00022679"/>
    </source>
</evidence>
<gene>
    <name evidence="26" type="primary">SETDB2</name>
</gene>
<keyword evidence="7" id="KW-0808">Transferase</keyword>
<dbReference type="InterPro" id="IPR001214">
    <property type="entry name" value="SET_dom"/>
</dbReference>
<dbReference type="Pfam" id="PF05033">
    <property type="entry name" value="Pre-SET"/>
    <property type="match status" value="1"/>
</dbReference>
<keyword evidence="11" id="KW-0498">Mitosis</keyword>
<sequence>MERERMLSDCLKVENLTSSTEERFEGDLKTFWTQMEDRRVDFIFEQVQNVLLLLKQKIKSGTATNQDYWQAWALVNEANLTDLLTLTKASDVFDGHDIQENKPKMQAVLMDNNAANSVEGCHSKKEQKEKSGSENAEASGEIQKLPLNLQYQNHKCSSACLANRPLSSYKGENPLKIPILFHFQRRHAKADCLSKSLDVNYKAPCGRSLRSFQDVQSFLFETECNFLFVDHFSFNTYVLLGRNTVNPEPLVFDFDISNGAESVPISFCNDIDRARLPYFKYRRASWPRGYYLNNFSSMFVDSCDCTDGCIDRSKCACLQLTARGCSKISLSPSTRTSRGYSYKRLEGPVPSGIYECSVSCRCDKMMCQNRVVQHGIQVRLQVFNTEKKGWGVRCLDDIDKGTFVCTYSGRLMSRAEVLGDADQELKEQGGVNERGHSFFSKKRKLDTVFSDSEVELVQTGKDHVLEKQESLSQTVNDENKSTVVCPRNLNIAAMRRPGTRIAVLHNHRLKMEVDTLVHSASSDEDNSSQPHQSSKTKLTTGTKKGKEKSNQQQKEEHPMQIGETELAGGDGAECKRKSLSQQGAACDLSAVLDDACAVRQSQNVPQEADCKEEKNRQAKQKAFCEEADGDRALLKNANDENIYILDATKEGNVGRFLNHSCCPNLFAQSVFVETHNRSFPWVAFFTNRHVKAGTELTWDYGYEAGSMPETEISCQCGFQKCRKNLLAPGGFQIMAKMVRRTCAFCSEGEAGSIMYIAKEQNIAAHQDCLLFSSGFVESEEYNPDNLDIRFDVASVLNELRRGKRLMCNFCRKKGATVGCEERACRRSYHYFCALCDDAAIETDEVNGVYRVFCPKHDPGNRTNHYDAANKRKRHAMKSSAIREQMSTEETEEENSLRILKRKNRQKVRIDFLRKCKQAGLLDNIFEEMLDTLHLAQEKLMDDNTSETEYEETVMSLFDCGLFENILTNIHSGTEEKIQELLETRKRLDNQIELLQDIKEVALPTQENTASTSSTVSE</sequence>
<dbReference type="GeneID" id="106489246"/>
<evidence type="ECO:0000256" key="13">
    <source>
        <dbReference type="ARBA" id="ARBA00022853"/>
    </source>
</evidence>
<dbReference type="CDD" id="cd15712">
    <property type="entry name" value="ePHD_PHF11"/>
    <property type="match status" value="1"/>
</dbReference>
<dbReference type="SMART" id="SM00317">
    <property type="entry name" value="SET"/>
    <property type="match status" value="1"/>
</dbReference>
<evidence type="ECO:0000256" key="11">
    <source>
        <dbReference type="ARBA" id="ARBA00022776"/>
    </source>
</evidence>
<dbReference type="PROSITE" id="PS50280">
    <property type="entry name" value="SET"/>
    <property type="match status" value="1"/>
</dbReference>
<dbReference type="EC" id="2.1.1.366" evidence="16"/>
<keyword evidence="3" id="KW-0158">Chromosome</keyword>
<keyword evidence="12" id="KW-0862">Zinc</keyword>
<dbReference type="InterPro" id="IPR034732">
    <property type="entry name" value="EPHD"/>
</dbReference>
<feature type="compositionally biased region" description="Basic and acidic residues" evidence="21">
    <location>
        <begin position="547"/>
        <end position="558"/>
    </location>
</feature>
<dbReference type="InterPro" id="IPR007728">
    <property type="entry name" value="Pre-SET_dom"/>
</dbReference>
<dbReference type="SMART" id="SM00468">
    <property type="entry name" value="PreSET"/>
    <property type="match status" value="1"/>
</dbReference>
<evidence type="ECO:0000313" key="26">
    <source>
        <dbReference type="RefSeq" id="XP_067157986.1"/>
    </source>
</evidence>
<reference evidence="26" key="2">
    <citation type="submission" date="2025-08" db="UniProtKB">
        <authorList>
            <consortium name="RefSeq"/>
        </authorList>
    </citation>
    <scope>IDENTIFICATION</scope>
    <source>
        <tissue evidence="26">Blood</tissue>
    </source>
</reference>
<protein>
    <recommendedName>
        <fullName evidence="17">Histone-lysine N-methyltransferase SETDB2</fullName>
        <ecNumber evidence="16">2.1.1.366</ecNumber>
    </recommendedName>
    <alternativeName>
        <fullName evidence="18">SET domain bifurcated 2</fullName>
    </alternativeName>
</protein>
<dbReference type="InterPro" id="IPR001965">
    <property type="entry name" value="Znf_PHD"/>
</dbReference>
<dbReference type="SMART" id="SM00249">
    <property type="entry name" value="PHD"/>
    <property type="match status" value="1"/>
</dbReference>
<dbReference type="PANTHER" id="PTHR46024:SF3">
    <property type="entry name" value="HISTONE-LYSINE N-METHYLTRANSFERASE SETDB2"/>
    <property type="match status" value="1"/>
</dbReference>
<evidence type="ECO:0000256" key="20">
    <source>
        <dbReference type="SAM" id="Coils"/>
    </source>
</evidence>
<evidence type="ECO:0000256" key="18">
    <source>
        <dbReference type="ARBA" id="ARBA00042995"/>
    </source>
</evidence>
<keyword evidence="15" id="KW-0131">Cell cycle</keyword>
<keyword evidence="10" id="KW-0863">Zinc-finger</keyword>
<evidence type="ECO:0000256" key="8">
    <source>
        <dbReference type="ARBA" id="ARBA00022691"/>
    </source>
</evidence>
<keyword evidence="6" id="KW-0132">Cell division</keyword>
<evidence type="ECO:0000256" key="3">
    <source>
        <dbReference type="ARBA" id="ARBA00022454"/>
    </source>
</evidence>
<evidence type="ECO:0000256" key="1">
    <source>
        <dbReference type="ARBA" id="ARBA00004123"/>
    </source>
</evidence>
<dbReference type="InterPro" id="IPR046341">
    <property type="entry name" value="SET_dom_sf"/>
</dbReference>
<dbReference type="SUPFAM" id="SSF82199">
    <property type="entry name" value="SET domain"/>
    <property type="match status" value="1"/>
</dbReference>
<dbReference type="RefSeq" id="XP_067157986.1">
    <property type="nucleotide sequence ID" value="XM_067301885.1"/>
</dbReference>
<feature type="domain" description="SET" evidence="22">
    <location>
        <begin position="378"/>
        <end position="701"/>
    </location>
</feature>
<feature type="domain" description="Pre-SET" evidence="23">
    <location>
        <begin position="301"/>
        <end position="375"/>
    </location>
</feature>
<evidence type="ECO:0000256" key="4">
    <source>
        <dbReference type="ARBA" id="ARBA00022473"/>
    </source>
</evidence>
<accession>A0ABM4EZ61</accession>
<keyword evidence="5" id="KW-0489">Methyltransferase</keyword>
<evidence type="ECO:0000256" key="2">
    <source>
        <dbReference type="ARBA" id="ARBA00004286"/>
    </source>
</evidence>
<dbReference type="Gene3D" id="2.170.270.10">
    <property type="entry name" value="SET domain"/>
    <property type="match status" value="2"/>
</dbReference>
<reference evidence="25" key="1">
    <citation type="submission" date="2025-05" db="UniProtKB">
        <authorList>
            <consortium name="RefSeq"/>
        </authorList>
    </citation>
    <scope>NUCLEOTIDE SEQUENCE [LARGE SCALE GENOMIC DNA]</scope>
</reference>
<evidence type="ECO:0000256" key="5">
    <source>
        <dbReference type="ARBA" id="ARBA00022603"/>
    </source>
</evidence>
<evidence type="ECO:0000259" key="24">
    <source>
        <dbReference type="PROSITE" id="PS51805"/>
    </source>
</evidence>
<keyword evidence="20" id="KW-0175">Coiled coil</keyword>
<dbReference type="InterPro" id="IPR047232">
    <property type="entry name" value="SETDB1/2-like_MBD"/>
</dbReference>
<evidence type="ECO:0000256" key="14">
    <source>
        <dbReference type="ARBA" id="ARBA00023242"/>
    </source>
</evidence>
<feature type="region of interest" description="Disordered" evidence="21">
    <location>
        <begin position="118"/>
        <end position="139"/>
    </location>
</feature>
<comment type="subcellular location">
    <subcellularLocation>
        <location evidence="2">Chromosome</location>
    </subcellularLocation>
    <subcellularLocation>
        <location evidence="1">Nucleus</location>
    </subcellularLocation>
</comment>
<dbReference type="Pfam" id="PF13771">
    <property type="entry name" value="zf-HC5HC2H"/>
    <property type="match status" value="1"/>
</dbReference>
<evidence type="ECO:0000256" key="19">
    <source>
        <dbReference type="ARBA" id="ARBA00049087"/>
    </source>
</evidence>
<feature type="compositionally biased region" description="Basic and acidic residues" evidence="21">
    <location>
        <begin position="121"/>
        <end position="132"/>
    </location>
</feature>
<evidence type="ECO:0000313" key="25">
    <source>
        <dbReference type="Proteomes" id="UP001652627"/>
    </source>
</evidence>
<dbReference type="PANTHER" id="PTHR46024">
    <property type="entry name" value="HISTONE-LYSINE N-METHYLTRANSFERASE EGGLESS"/>
    <property type="match status" value="1"/>
</dbReference>
<keyword evidence="9" id="KW-0479">Metal-binding</keyword>
<dbReference type="PROSITE" id="PS51805">
    <property type="entry name" value="EPHD"/>
    <property type="match status" value="1"/>
</dbReference>
<dbReference type="InterPro" id="IPR013083">
    <property type="entry name" value="Znf_RING/FYVE/PHD"/>
</dbReference>
<feature type="region of interest" description="Disordered" evidence="21">
    <location>
        <begin position="518"/>
        <end position="571"/>
    </location>
</feature>
<keyword evidence="8" id="KW-0949">S-adenosyl-L-methionine</keyword>
<keyword evidence="4" id="KW-0217">Developmental protein</keyword>
<evidence type="ECO:0000256" key="12">
    <source>
        <dbReference type="ARBA" id="ARBA00022833"/>
    </source>
</evidence>
<comment type="catalytic activity">
    <reaction evidence="19">
        <text>N(6),N(6)-dimethyl-L-lysyl(9)-[histone H3] + S-adenosyl-L-methionine = N(6),N(6),N(6)-trimethyl-L-lysyl(9)-[histone H3] + S-adenosyl-L-homocysteine + H(+)</text>
        <dbReference type="Rhea" id="RHEA:60288"/>
        <dbReference type="Rhea" id="RHEA-COMP:15538"/>
        <dbReference type="Rhea" id="RHEA-COMP:15541"/>
        <dbReference type="ChEBI" id="CHEBI:15378"/>
        <dbReference type="ChEBI" id="CHEBI:57856"/>
        <dbReference type="ChEBI" id="CHEBI:59789"/>
        <dbReference type="ChEBI" id="CHEBI:61961"/>
        <dbReference type="ChEBI" id="CHEBI:61976"/>
        <dbReference type="EC" id="2.1.1.366"/>
    </reaction>
</comment>
<dbReference type="Pfam" id="PF01429">
    <property type="entry name" value="MBD"/>
    <property type="match status" value="1"/>
</dbReference>
<dbReference type="Proteomes" id="UP001652627">
    <property type="component" value="Chromosome 1"/>
</dbReference>
<keyword evidence="13" id="KW-0156">Chromatin regulator</keyword>
<proteinExistence type="predicted"/>
<dbReference type="SMART" id="SM00391">
    <property type="entry name" value="MBD"/>
    <property type="match status" value="1"/>
</dbReference>
<dbReference type="SUPFAM" id="SSF54171">
    <property type="entry name" value="DNA-binding domain"/>
    <property type="match status" value="1"/>
</dbReference>
<evidence type="ECO:0000256" key="15">
    <source>
        <dbReference type="ARBA" id="ARBA00023306"/>
    </source>
</evidence>
<dbReference type="InterPro" id="IPR016177">
    <property type="entry name" value="DNA-bd_dom_sf"/>
</dbReference>
<dbReference type="Gene3D" id="3.30.40.10">
    <property type="entry name" value="Zinc/RING finger domain, C3HC4 (zinc finger)"/>
    <property type="match status" value="1"/>
</dbReference>
<evidence type="ECO:0000256" key="16">
    <source>
        <dbReference type="ARBA" id="ARBA00039052"/>
    </source>
</evidence>
<dbReference type="CDD" id="cd01395">
    <property type="entry name" value="HMT_MBD"/>
    <property type="match status" value="1"/>
</dbReference>
<keyword evidence="25" id="KW-1185">Reference proteome</keyword>